<proteinExistence type="predicted"/>
<reference evidence="1" key="1">
    <citation type="submission" date="2020-04" db="EMBL/GenBank/DDBJ databases">
        <authorList>
            <person name="Alioto T."/>
            <person name="Alioto T."/>
            <person name="Gomez Garrido J."/>
        </authorList>
    </citation>
    <scope>NUCLEOTIDE SEQUENCE</scope>
    <source>
        <strain evidence="1">A484AB</strain>
    </source>
</reference>
<organism evidence="1 2">
    <name type="scientific">Paramuricea clavata</name>
    <name type="common">Red gorgonian</name>
    <name type="synonym">Violescent sea-whip</name>
    <dbReference type="NCBI Taxonomy" id="317549"/>
    <lineage>
        <taxon>Eukaryota</taxon>
        <taxon>Metazoa</taxon>
        <taxon>Cnidaria</taxon>
        <taxon>Anthozoa</taxon>
        <taxon>Octocorallia</taxon>
        <taxon>Malacalcyonacea</taxon>
        <taxon>Plexauridae</taxon>
        <taxon>Paramuricea</taxon>
    </lineage>
</organism>
<sequence>MLRYRRVITSDKEFQEKAQNLRVALIGRGYKDKDILSHINKASSYTQSQLLINTTPKNNTQTLPFVIPYNPDLAPLSHILTQHWHYIENDPVLSYQQWMYQTNKDQQYGYLHNKPRSPPPTYPRLGNQLKSHLQHTVEMNRTRQFP</sequence>
<evidence type="ECO:0000313" key="1">
    <source>
        <dbReference type="EMBL" id="CAB4025100.1"/>
    </source>
</evidence>
<feature type="non-terminal residue" evidence="1">
    <location>
        <position position="146"/>
    </location>
</feature>
<dbReference type="AlphaFoldDB" id="A0A6S7J7V5"/>
<keyword evidence="2" id="KW-1185">Reference proteome</keyword>
<dbReference type="OrthoDB" id="10017764at2759"/>
<name>A0A6S7J7V5_PARCT</name>
<dbReference type="Proteomes" id="UP001152795">
    <property type="component" value="Unassembled WGS sequence"/>
</dbReference>
<comment type="caution">
    <text evidence="1">The sequence shown here is derived from an EMBL/GenBank/DDBJ whole genome shotgun (WGS) entry which is preliminary data.</text>
</comment>
<evidence type="ECO:0000313" key="2">
    <source>
        <dbReference type="Proteomes" id="UP001152795"/>
    </source>
</evidence>
<accession>A0A6S7J7V5</accession>
<dbReference type="EMBL" id="CACRXK020013413">
    <property type="protein sequence ID" value="CAB4025100.1"/>
    <property type="molecule type" value="Genomic_DNA"/>
</dbReference>
<protein>
    <submittedName>
        <fullName evidence="1">Uncharacterized protein</fullName>
    </submittedName>
</protein>
<gene>
    <name evidence="1" type="ORF">PACLA_8A087807</name>
</gene>